<evidence type="ECO:0000256" key="1">
    <source>
        <dbReference type="SAM" id="Phobius"/>
    </source>
</evidence>
<dbReference type="GO" id="GO:0016020">
    <property type="term" value="C:membrane"/>
    <property type="evidence" value="ECO:0007669"/>
    <property type="project" value="TreeGrafter"/>
</dbReference>
<dbReference type="OrthoDB" id="419711at2759"/>
<accession>A0A9N9RGM8</accession>
<feature type="transmembrane region" description="Helical" evidence="1">
    <location>
        <begin position="223"/>
        <end position="246"/>
    </location>
</feature>
<reference evidence="2" key="1">
    <citation type="submission" date="2021-12" db="EMBL/GenBank/DDBJ databases">
        <authorList>
            <person name="King R."/>
        </authorList>
    </citation>
    <scope>NUCLEOTIDE SEQUENCE</scope>
</reference>
<name>A0A9N9RGM8_9NEOP</name>
<dbReference type="EMBL" id="OU893340">
    <property type="protein sequence ID" value="CAG9796421.1"/>
    <property type="molecule type" value="Genomic_DNA"/>
</dbReference>
<protein>
    <recommendedName>
        <fullName evidence="4">Protein rolling stone-like</fullName>
    </recommendedName>
</protein>
<keyword evidence="1" id="KW-0472">Membrane</keyword>
<feature type="transmembrane region" description="Helical" evidence="1">
    <location>
        <begin position="179"/>
        <end position="199"/>
    </location>
</feature>
<feature type="transmembrane region" description="Helical" evidence="1">
    <location>
        <begin position="115"/>
        <end position="137"/>
    </location>
</feature>
<reference evidence="2" key="2">
    <citation type="submission" date="2022-10" db="EMBL/GenBank/DDBJ databases">
        <authorList>
            <consortium name="ENA_rothamsted_submissions"/>
            <consortium name="culmorum"/>
            <person name="King R."/>
        </authorList>
    </citation>
    <scope>NUCLEOTIDE SEQUENCE</scope>
</reference>
<dbReference type="PANTHER" id="PTHR12242">
    <property type="entry name" value="OS02G0130600 PROTEIN-RELATED"/>
    <property type="match status" value="1"/>
</dbReference>
<feature type="transmembrane region" description="Helical" evidence="1">
    <location>
        <begin position="41"/>
        <end position="62"/>
    </location>
</feature>
<sequence length="265" mass="30759">MGAKKYFRNQFSLKRFSLEHEEAWDFYLCCWQRNRSPFPLLCLRFLVFVGCLSILITSMVMTGQRVNFGFWFIYMTHWGLFLITITGGLAFAVSARAYFRGPIDSTFGMPWYLKCYWVAYNMTLPVAFFITIFYYILLTDLVEEYSVDPVLDLFIHGINSVLMFALLMTSQHPSHLLHFYHAVAFGLLYMIFGIIYYFAGGVSPFGDRWIYPMIDWSNPGPTVGIVFASAAGLIIMHFLVVLISVFRDWISKKYVRNMNSMSLTS</sequence>
<evidence type="ECO:0000313" key="3">
    <source>
        <dbReference type="Proteomes" id="UP001153714"/>
    </source>
</evidence>
<keyword evidence="1" id="KW-0812">Transmembrane</keyword>
<dbReference type="Proteomes" id="UP001153714">
    <property type="component" value="Chromosome 9"/>
</dbReference>
<keyword evidence="3" id="KW-1185">Reference proteome</keyword>
<dbReference type="InterPro" id="IPR049352">
    <property type="entry name" value="Rost"/>
</dbReference>
<proteinExistence type="predicted"/>
<keyword evidence="1" id="KW-1133">Transmembrane helix</keyword>
<evidence type="ECO:0000313" key="2">
    <source>
        <dbReference type="EMBL" id="CAG9796421.1"/>
    </source>
</evidence>
<dbReference type="AlphaFoldDB" id="A0A9N9RGM8"/>
<dbReference type="Pfam" id="PF21534">
    <property type="entry name" value="Rost"/>
    <property type="match status" value="1"/>
</dbReference>
<feature type="transmembrane region" description="Helical" evidence="1">
    <location>
        <begin position="149"/>
        <end position="167"/>
    </location>
</feature>
<evidence type="ECO:0008006" key="4">
    <source>
        <dbReference type="Google" id="ProtNLM"/>
    </source>
</evidence>
<gene>
    <name evidence="2" type="ORF">DIATSA_LOCUS13614</name>
</gene>
<organism evidence="2 3">
    <name type="scientific">Diatraea saccharalis</name>
    <name type="common">sugarcane borer</name>
    <dbReference type="NCBI Taxonomy" id="40085"/>
    <lineage>
        <taxon>Eukaryota</taxon>
        <taxon>Metazoa</taxon>
        <taxon>Ecdysozoa</taxon>
        <taxon>Arthropoda</taxon>
        <taxon>Hexapoda</taxon>
        <taxon>Insecta</taxon>
        <taxon>Pterygota</taxon>
        <taxon>Neoptera</taxon>
        <taxon>Endopterygota</taxon>
        <taxon>Lepidoptera</taxon>
        <taxon>Glossata</taxon>
        <taxon>Ditrysia</taxon>
        <taxon>Pyraloidea</taxon>
        <taxon>Crambidae</taxon>
        <taxon>Crambinae</taxon>
        <taxon>Diatraea</taxon>
    </lineage>
</organism>
<dbReference type="PANTHER" id="PTHR12242:SF49">
    <property type="entry name" value="HEADBUTT, ISOFORM E"/>
    <property type="match status" value="1"/>
</dbReference>
<feature type="transmembrane region" description="Helical" evidence="1">
    <location>
        <begin position="68"/>
        <end position="94"/>
    </location>
</feature>